<sequence>MSSTNPTQHNSSIRMTERANEGGDQDTAKPASRQVLCGTRPQFHSPLHTQKISFRPPSTGLLSIFASPSLHIGRGPPARSLPKPCQASAMVLTPIGRLSNLVKWSWKKLNGWRKKRKRKEEEGGRQKKNGEQPITNRADARAGSAPRDARRTFVPSSMYQARRGDGQARRGDMKEGGQVTAVWGWGRVKNLSRTTEDEVLEDKEMDGGGKTGKLSPAPTFLFHSERHM</sequence>
<feature type="region of interest" description="Disordered" evidence="1">
    <location>
        <begin position="112"/>
        <end position="177"/>
    </location>
</feature>
<evidence type="ECO:0000313" key="3">
    <source>
        <dbReference type="Proteomes" id="UP000298030"/>
    </source>
</evidence>
<dbReference type="Proteomes" id="UP000298030">
    <property type="component" value="Unassembled WGS sequence"/>
</dbReference>
<proteinExistence type="predicted"/>
<dbReference type="EMBL" id="QPFP01000041">
    <property type="protein sequence ID" value="TEB27265.1"/>
    <property type="molecule type" value="Genomic_DNA"/>
</dbReference>
<reference evidence="2 3" key="1">
    <citation type="journal article" date="2019" name="Nat. Ecol. Evol.">
        <title>Megaphylogeny resolves global patterns of mushroom evolution.</title>
        <authorList>
            <person name="Varga T."/>
            <person name="Krizsan K."/>
            <person name="Foldi C."/>
            <person name="Dima B."/>
            <person name="Sanchez-Garcia M."/>
            <person name="Sanchez-Ramirez S."/>
            <person name="Szollosi G.J."/>
            <person name="Szarkandi J.G."/>
            <person name="Papp V."/>
            <person name="Albert L."/>
            <person name="Andreopoulos W."/>
            <person name="Angelini C."/>
            <person name="Antonin V."/>
            <person name="Barry K.W."/>
            <person name="Bougher N.L."/>
            <person name="Buchanan P."/>
            <person name="Buyck B."/>
            <person name="Bense V."/>
            <person name="Catcheside P."/>
            <person name="Chovatia M."/>
            <person name="Cooper J."/>
            <person name="Damon W."/>
            <person name="Desjardin D."/>
            <person name="Finy P."/>
            <person name="Geml J."/>
            <person name="Haridas S."/>
            <person name="Hughes K."/>
            <person name="Justo A."/>
            <person name="Karasinski D."/>
            <person name="Kautmanova I."/>
            <person name="Kiss B."/>
            <person name="Kocsube S."/>
            <person name="Kotiranta H."/>
            <person name="LaButti K.M."/>
            <person name="Lechner B.E."/>
            <person name="Liimatainen K."/>
            <person name="Lipzen A."/>
            <person name="Lukacs Z."/>
            <person name="Mihaltcheva S."/>
            <person name="Morgado L.N."/>
            <person name="Niskanen T."/>
            <person name="Noordeloos M.E."/>
            <person name="Ohm R.A."/>
            <person name="Ortiz-Santana B."/>
            <person name="Ovrebo C."/>
            <person name="Racz N."/>
            <person name="Riley R."/>
            <person name="Savchenko A."/>
            <person name="Shiryaev A."/>
            <person name="Soop K."/>
            <person name="Spirin V."/>
            <person name="Szebenyi C."/>
            <person name="Tomsovsky M."/>
            <person name="Tulloss R.E."/>
            <person name="Uehling J."/>
            <person name="Grigoriev I.V."/>
            <person name="Vagvolgyi C."/>
            <person name="Papp T."/>
            <person name="Martin F.M."/>
            <person name="Miettinen O."/>
            <person name="Hibbett D.S."/>
            <person name="Nagy L.G."/>
        </authorList>
    </citation>
    <scope>NUCLEOTIDE SEQUENCE [LARGE SCALE GENOMIC DNA]</scope>
    <source>
        <strain evidence="2 3">FP101781</strain>
    </source>
</reference>
<accession>A0A4Y7SZJ2</accession>
<dbReference type="AlphaFoldDB" id="A0A4Y7SZJ2"/>
<organism evidence="2 3">
    <name type="scientific">Coprinellus micaceus</name>
    <name type="common">Glistening ink-cap mushroom</name>
    <name type="synonym">Coprinus micaceus</name>
    <dbReference type="NCBI Taxonomy" id="71717"/>
    <lineage>
        <taxon>Eukaryota</taxon>
        <taxon>Fungi</taxon>
        <taxon>Dikarya</taxon>
        <taxon>Basidiomycota</taxon>
        <taxon>Agaricomycotina</taxon>
        <taxon>Agaricomycetes</taxon>
        <taxon>Agaricomycetidae</taxon>
        <taxon>Agaricales</taxon>
        <taxon>Agaricineae</taxon>
        <taxon>Psathyrellaceae</taxon>
        <taxon>Coprinellus</taxon>
    </lineage>
</organism>
<protein>
    <submittedName>
        <fullName evidence="2">Uncharacterized protein</fullName>
    </submittedName>
</protein>
<evidence type="ECO:0000256" key="1">
    <source>
        <dbReference type="SAM" id="MobiDB-lite"/>
    </source>
</evidence>
<feature type="compositionally biased region" description="Basic and acidic residues" evidence="1">
    <location>
        <begin position="162"/>
        <end position="175"/>
    </location>
</feature>
<feature type="compositionally biased region" description="Basic and acidic residues" evidence="1">
    <location>
        <begin position="119"/>
        <end position="130"/>
    </location>
</feature>
<name>A0A4Y7SZJ2_COPMI</name>
<feature type="region of interest" description="Disordered" evidence="1">
    <location>
        <begin position="195"/>
        <end position="228"/>
    </location>
</feature>
<gene>
    <name evidence="2" type="ORF">FA13DRAFT_947107</name>
</gene>
<feature type="region of interest" description="Disordered" evidence="1">
    <location>
        <begin position="1"/>
        <end position="35"/>
    </location>
</feature>
<comment type="caution">
    <text evidence="2">The sequence shown here is derived from an EMBL/GenBank/DDBJ whole genome shotgun (WGS) entry which is preliminary data.</text>
</comment>
<evidence type="ECO:0000313" key="2">
    <source>
        <dbReference type="EMBL" id="TEB27265.1"/>
    </source>
</evidence>
<keyword evidence="3" id="KW-1185">Reference proteome</keyword>
<feature type="compositionally biased region" description="Polar residues" evidence="1">
    <location>
        <begin position="1"/>
        <end position="14"/>
    </location>
</feature>